<dbReference type="RefSeq" id="WP_177101959.1">
    <property type="nucleotide sequence ID" value="NZ_JACAQB010000006.1"/>
</dbReference>
<dbReference type="PANTHER" id="PTHR38457">
    <property type="entry name" value="REGULATOR ABRB-RELATED"/>
    <property type="match status" value="1"/>
</dbReference>
<keyword evidence="1" id="KW-0472">Membrane</keyword>
<dbReference type="GO" id="GO:0010468">
    <property type="term" value="P:regulation of gene expression"/>
    <property type="evidence" value="ECO:0007669"/>
    <property type="project" value="InterPro"/>
</dbReference>
<comment type="caution">
    <text evidence="2">The sequence shown here is derived from an EMBL/GenBank/DDBJ whole genome shotgun (WGS) entry which is preliminary data.</text>
</comment>
<protein>
    <submittedName>
        <fullName evidence="2">AbrB family transcriptional regulator</fullName>
    </submittedName>
</protein>
<feature type="transmembrane region" description="Helical" evidence="1">
    <location>
        <begin position="271"/>
        <end position="293"/>
    </location>
</feature>
<feature type="transmembrane region" description="Helical" evidence="1">
    <location>
        <begin position="337"/>
        <end position="356"/>
    </location>
</feature>
<feature type="transmembrane region" description="Helical" evidence="1">
    <location>
        <begin position="71"/>
        <end position="89"/>
    </location>
</feature>
<name>A0A7Y7XB25_9PSED</name>
<dbReference type="PIRSF" id="PIRSF038991">
    <property type="entry name" value="Protein_AbrB"/>
    <property type="match status" value="1"/>
</dbReference>
<feature type="transmembrane region" description="Helical" evidence="1">
    <location>
        <begin position="217"/>
        <end position="235"/>
    </location>
</feature>
<keyword evidence="1" id="KW-1133">Transmembrane helix</keyword>
<sequence length="372" mass="38873">MSTSSRFSLSTWPRSLQWLALLLLAGGSGQLLKYFELPAGQFIGPMLVAIGFGVSGARIRLHKEAFRLSQGCIGLLAAHSMTLAVLTSMAESWHLMLVATVLTIGLSSLVGLAMVRFGGIQASTAAWGTSPGAASAMVAMADDFGADARIVATMQYVRVVCVVVIGALVSHALEVPANGSELQAAGALPHSFSVLNLGLTLVTAVIGVLLGTRIPAGALLVPLLLGASLQVSGILSITLPAWLLAAAYGAIGCYVGLRFDRPTVLYVWKRLPAMILSAITLITLCAASAWVLAKLLGQDFLSVYLATSPGGLDTMAIIAVDTHSDVGLVLAMQTLRLLAVIFTGAFFARLVIRFAAPTTPQVQQDKPITKYS</sequence>
<dbReference type="InterPro" id="IPR007820">
    <property type="entry name" value="AbrB_fam"/>
</dbReference>
<dbReference type="NCBIfam" id="TIGR03082">
    <property type="entry name" value="Gneg_AbrB_dup"/>
    <property type="match status" value="2"/>
</dbReference>
<dbReference type="Pfam" id="PF05145">
    <property type="entry name" value="AbrB"/>
    <property type="match status" value="1"/>
</dbReference>
<dbReference type="GO" id="GO:0016020">
    <property type="term" value="C:membrane"/>
    <property type="evidence" value="ECO:0007669"/>
    <property type="project" value="InterPro"/>
</dbReference>
<feature type="transmembrane region" description="Helical" evidence="1">
    <location>
        <begin position="156"/>
        <end position="173"/>
    </location>
</feature>
<dbReference type="InterPro" id="IPR017516">
    <property type="entry name" value="AbrB_dup"/>
</dbReference>
<reference evidence="2 3" key="1">
    <citation type="submission" date="2020-04" db="EMBL/GenBank/DDBJ databases">
        <title>Molecular characterization of pseudomonads from Agaricus bisporus reveal novel blotch 2 pathogens in Western Europe.</title>
        <authorList>
            <person name="Taparia T."/>
            <person name="Krijger M."/>
            <person name="Haynes E."/>
            <person name="Elpinstone J.G."/>
            <person name="Noble R."/>
            <person name="Van Der Wolf J."/>
        </authorList>
    </citation>
    <scope>NUCLEOTIDE SEQUENCE [LARGE SCALE GENOMIC DNA]</scope>
    <source>
        <strain evidence="2 3">H7001</strain>
    </source>
</reference>
<proteinExistence type="predicted"/>
<feature type="transmembrane region" description="Helical" evidence="1">
    <location>
        <begin position="193"/>
        <end position="210"/>
    </location>
</feature>
<dbReference type="EMBL" id="JACAQB010000006">
    <property type="protein sequence ID" value="NWB96575.1"/>
    <property type="molecule type" value="Genomic_DNA"/>
</dbReference>
<dbReference type="Proteomes" id="UP000539985">
    <property type="component" value="Unassembled WGS sequence"/>
</dbReference>
<dbReference type="AlphaFoldDB" id="A0A7Y7XB25"/>
<accession>A0A7Y7XB25</accession>
<evidence type="ECO:0000313" key="2">
    <source>
        <dbReference type="EMBL" id="NWB96575.1"/>
    </source>
</evidence>
<dbReference type="PANTHER" id="PTHR38457:SF1">
    <property type="entry name" value="REGULATOR ABRB-RELATED"/>
    <property type="match status" value="1"/>
</dbReference>
<feature type="transmembrane region" description="Helical" evidence="1">
    <location>
        <begin position="39"/>
        <end position="59"/>
    </location>
</feature>
<gene>
    <name evidence="2" type="ORF">HX882_11790</name>
</gene>
<evidence type="ECO:0000313" key="3">
    <source>
        <dbReference type="Proteomes" id="UP000539985"/>
    </source>
</evidence>
<evidence type="ECO:0000256" key="1">
    <source>
        <dbReference type="SAM" id="Phobius"/>
    </source>
</evidence>
<feature type="transmembrane region" description="Helical" evidence="1">
    <location>
        <begin position="95"/>
        <end position="115"/>
    </location>
</feature>
<organism evidence="2 3">
    <name type="scientific">Pseudomonas gingeri</name>
    <dbReference type="NCBI Taxonomy" id="117681"/>
    <lineage>
        <taxon>Bacteria</taxon>
        <taxon>Pseudomonadati</taxon>
        <taxon>Pseudomonadota</taxon>
        <taxon>Gammaproteobacteria</taxon>
        <taxon>Pseudomonadales</taxon>
        <taxon>Pseudomonadaceae</taxon>
        <taxon>Pseudomonas</taxon>
    </lineage>
</organism>
<keyword evidence="1" id="KW-0812">Transmembrane</keyword>